<feature type="domain" description="Two component regulator three Y" evidence="2">
    <location>
        <begin position="865"/>
        <end position="923"/>
    </location>
</feature>
<evidence type="ECO:0000259" key="1">
    <source>
        <dbReference type="Pfam" id="PF06580"/>
    </source>
</evidence>
<dbReference type="PANTHER" id="PTHR34220">
    <property type="entry name" value="SENSOR HISTIDINE KINASE YPDA"/>
    <property type="match status" value="1"/>
</dbReference>
<sequence length="1196" mass="137747">MKQKLNKLTYLSKVRCRLKFYVSTIAILLLISGCNQKNDRLINSTDTPEVNILKPTSFIDVPTPTVIPFHLDSVENVKLTPKQIPFKVQSTFKDPHTPESLKFSNATILDTTKFIRTEIGKNGTPNPYTYVVYKDVDIENITDSIVTYMEVIAKQPKLRNTTSFVTMIDEKRYDLQYLTFEQGLPDTYVRSICEDSKGAVWMTTPKGTLIKYDGVYAWEYGKEEGCNIPLYVKNLFIDEDDTIWMGTREGMIRFDGYTFRYYNQGLFNDVIMDIKADPQKNIWIGTLKHGLLKMSSNNDSNQEKIEQYTSSHGLCSEMITNISIAKSGDIWLGSGRNCTVLLNKNKLTNLVPIKETTSDYTRDLVLDRNNNLWITKYTKIFKYNIDSNTLTQVILANRSYETLKDLTVDSKNRLWGNTFEKGAFVIQGSSFIWFDSVKDPKWVEPIAASANDHVWMSNGKGLYKLKLNSFKFIPFDKDVFYDPTSIAPEIFMAEDNEDNLWMAFHKKIMKYDGTQFNVHHLEADDVISRITKGSEGELWIGGRKGIYKYHKDGLEFFELSDHSINTYGFQNMIDYGEDGLLANTFGQLYRIKDGRFWSYNLYEKLGVYRNMRVFSCKKDKWGRIWMGGDQGLLMLDNDQLHWLNTIEEIQDIEIKDLIFDKDDNLVISTPRNTMFKLTFDAEGNFEGPDKLISYTAVESLIFHYAYNSTSDHQGNIWLGTREGTYRLTPNSKNKHQYRVNRFSKKNGFAAGSVENIKFSTINNENTLWWTNVKNIAKLDLDNLQEEEKEANIPTVMLKDININQQFIDFKRLNDTSYTTNLKHHDKLASYSSPVGAFNNYPEFLSVPHTMNHLTFHFSAINWNAPQNIQYQYKVEGMDEAWSELSNTPLADYRNIPYGDHTLKVKAVNQSGNWSPIMEYPFTINPPWWLTQWAKTMWVLIAIGLISGLVQLRIKSIKKKIRKEESFQSKIFLLESKALRAQMNPHFIFNVINSIQSYVFLHSELEANKYINTFSKLLRMTLEMGSSDTISLDDEIRYLESYLALESIRIGDDFKSSITIDDTIDKDSVRIPCMLFQPIIENAIIHGLMPKSGEKKLTIDMVLEGNYLKGIVTDNGIGRLEASRIKANQVVTHKSMATRIMKERFDISNTINELKLSMKTIDLIEGEKPMGTKVILSIPVSTIEATRNNLNSDISTT</sequence>
<organism evidence="3 4">
    <name type="scientific">Jejuia spongiicola</name>
    <dbReference type="NCBI Taxonomy" id="2942207"/>
    <lineage>
        <taxon>Bacteria</taxon>
        <taxon>Pseudomonadati</taxon>
        <taxon>Bacteroidota</taxon>
        <taxon>Flavobacteriia</taxon>
        <taxon>Flavobacteriales</taxon>
        <taxon>Flavobacteriaceae</taxon>
        <taxon>Jejuia</taxon>
    </lineage>
</organism>
<dbReference type="InterPro" id="IPR011110">
    <property type="entry name" value="Reg_prop"/>
</dbReference>
<dbReference type="RefSeq" id="WP_249972577.1">
    <property type="nucleotide sequence ID" value="NZ_JAMFLZ010000002.1"/>
</dbReference>
<dbReference type="InterPro" id="IPR015943">
    <property type="entry name" value="WD40/YVTN_repeat-like_dom_sf"/>
</dbReference>
<dbReference type="PANTHER" id="PTHR34220:SF7">
    <property type="entry name" value="SENSOR HISTIDINE KINASE YPDA"/>
    <property type="match status" value="1"/>
</dbReference>
<gene>
    <name evidence="3" type="ORF">M3P09_07165</name>
</gene>
<dbReference type="InterPro" id="IPR050640">
    <property type="entry name" value="Bact_2-comp_sensor_kinase"/>
</dbReference>
<protein>
    <submittedName>
        <fullName evidence="3">Histidine kinase</fullName>
    </submittedName>
</protein>
<evidence type="ECO:0000313" key="4">
    <source>
        <dbReference type="Proteomes" id="UP001165381"/>
    </source>
</evidence>
<keyword evidence="3" id="KW-0418">Kinase</keyword>
<dbReference type="Proteomes" id="UP001165381">
    <property type="component" value="Unassembled WGS sequence"/>
</dbReference>
<dbReference type="Gene3D" id="3.30.565.10">
    <property type="entry name" value="Histidine kinase-like ATPase, C-terminal domain"/>
    <property type="match status" value="1"/>
</dbReference>
<dbReference type="GO" id="GO:0016301">
    <property type="term" value="F:kinase activity"/>
    <property type="evidence" value="ECO:0007669"/>
    <property type="project" value="UniProtKB-KW"/>
</dbReference>
<dbReference type="Pfam" id="PF06580">
    <property type="entry name" value="His_kinase"/>
    <property type="match status" value="1"/>
</dbReference>
<dbReference type="EMBL" id="JAMFLZ010000002">
    <property type="protein sequence ID" value="MCL6294768.1"/>
    <property type="molecule type" value="Genomic_DNA"/>
</dbReference>
<feature type="domain" description="Signal transduction histidine kinase internal region" evidence="1">
    <location>
        <begin position="974"/>
        <end position="1053"/>
    </location>
</feature>
<keyword evidence="3" id="KW-0808">Transferase</keyword>
<dbReference type="Pfam" id="PF07494">
    <property type="entry name" value="Reg_prop"/>
    <property type="match status" value="1"/>
</dbReference>
<accession>A0ABT0QDT4</accession>
<dbReference type="InterPro" id="IPR010559">
    <property type="entry name" value="Sig_transdc_His_kin_internal"/>
</dbReference>
<dbReference type="SUPFAM" id="SSF55874">
    <property type="entry name" value="ATPase domain of HSP90 chaperone/DNA topoisomerase II/histidine kinase"/>
    <property type="match status" value="1"/>
</dbReference>
<dbReference type="InterPro" id="IPR036890">
    <property type="entry name" value="HATPase_C_sf"/>
</dbReference>
<evidence type="ECO:0000259" key="2">
    <source>
        <dbReference type="Pfam" id="PF07495"/>
    </source>
</evidence>
<evidence type="ECO:0000313" key="3">
    <source>
        <dbReference type="EMBL" id="MCL6294768.1"/>
    </source>
</evidence>
<dbReference type="SUPFAM" id="SSF63829">
    <property type="entry name" value="Calcium-dependent phosphotriesterase"/>
    <property type="match status" value="2"/>
</dbReference>
<keyword evidence="4" id="KW-1185">Reference proteome</keyword>
<dbReference type="Pfam" id="PF07495">
    <property type="entry name" value="Y_Y_Y"/>
    <property type="match status" value="1"/>
</dbReference>
<dbReference type="PROSITE" id="PS51257">
    <property type="entry name" value="PROKAR_LIPOPROTEIN"/>
    <property type="match status" value="1"/>
</dbReference>
<dbReference type="Gene3D" id="2.130.10.10">
    <property type="entry name" value="YVTN repeat-like/Quinoprotein amine dehydrogenase"/>
    <property type="match status" value="3"/>
</dbReference>
<dbReference type="InterPro" id="IPR013783">
    <property type="entry name" value="Ig-like_fold"/>
</dbReference>
<dbReference type="InterPro" id="IPR011123">
    <property type="entry name" value="Y_Y_Y"/>
</dbReference>
<name>A0ABT0QDT4_9FLAO</name>
<reference evidence="3" key="1">
    <citation type="submission" date="2022-05" db="EMBL/GenBank/DDBJ databases">
        <authorList>
            <person name="Park J.-S."/>
        </authorList>
    </citation>
    <scope>NUCLEOTIDE SEQUENCE</scope>
    <source>
        <strain evidence="3">2012CJ34-3</strain>
    </source>
</reference>
<dbReference type="Gene3D" id="2.60.40.10">
    <property type="entry name" value="Immunoglobulins"/>
    <property type="match status" value="1"/>
</dbReference>
<proteinExistence type="predicted"/>
<comment type="caution">
    <text evidence="3">The sequence shown here is derived from an EMBL/GenBank/DDBJ whole genome shotgun (WGS) entry which is preliminary data.</text>
</comment>